<organism evidence="2 3">
    <name type="scientific">Sphingomonas rubra</name>
    <dbReference type="NCBI Taxonomy" id="634430"/>
    <lineage>
        <taxon>Bacteria</taxon>
        <taxon>Pseudomonadati</taxon>
        <taxon>Pseudomonadota</taxon>
        <taxon>Alphaproteobacteria</taxon>
        <taxon>Sphingomonadales</taxon>
        <taxon>Sphingomonadaceae</taxon>
        <taxon>Sphingomonas</taxon>
    </lineage>
</organism>
<dbReference type="STRING" id="634430.SAMN04488241_1214"/>
<feature type="region of interest" description="Disordered" evidence="1">
    <location>
        <begin position="185"/>
        <end position="223"/>
    </location>
</feature>
<evidence type="ECO:0000313" key="2">
    <source>
        <dbReference type="EMBL" id="SFQ00537.1"/>
    </source>
</evidence>
<protein>
    <submittedName>
        <fullName evidence="2">Uncharacterized protein</fullName>
    </submittedName>
</protein>
<name>A0A1I5UZN0_9SPHN</name>
<proteinExistence type="predicted"/>
<dbReference type="Proteomes" id="UP000199586">
    <property type="component" value="Unassembled WGS sequence"/>
</dbReference>
<accession>A0A1I5UZN0</accession>
<sequence>MADAPTLDTPLIKKVNISPIQQRIPAVNEDRTLSFALHGEINRIINSLANVTNYNAETIQLIIDTLARYNILVKRVADVEKAQQDALRAQALLNSYPDPTITMSAQTQTDGTATVTIIDHNRIYADNAKTTVPIIGGSISGLPLNSQFYVYYDDPSFAGGAVTYRYTTDNTVAAQVGIRHSLGGIATGGAQDTDPIDGGGVSPPGGSRVQPYKRELLNNQPEQ</sequence>
<reference evidence="2 3" key="1">
    <citation type="submission" date="2016-10" db="EMBL/GenBank/DDBJ databases">
        <authorList>
            <person name="de Groot N.N."/>
        </authorList>
    </citation>
    <scope>NUCLEOTIDE SEQUENCE [LARGE SCALE GENOMIC DNA]</scope>
    <source>
        <strain evidence="2 3">CGMCC 1.9113</strain>
    </source>
</reference>
<dbReference type="AlphaFoldDB" id="A0A1I5UZN0"/>
<keyword evidence="3" id="KW-1185">Reference proteome</keyword>
<evidence type="ECO:0000313" key="3">
    <source>
        <dbReference type="Proteomes" id="UP000199586"/>
    </source>
</evidence>
<gene>
    <name evidence="2" type="ORF">SAMN04488241_1214</name>
</gene>
<dbReference type="EMBL" id="FOXP01000021">
    <property type="protein sequence ID" value="SFQ00537.1"/>
    <property type="molecule type" value="Genomic_DNA"/>
</dbReference>
<dbReference type="OrthoDB" id="7547418at2"/>
<dbReference type="RefSeq" id="WP_143090223.1">
    <property type="nucleotide sequence ID" value="NZ_FOXP01000021.1"/>
</dbReference>
<evidence type="ECO:0000256" key="1">
    <source>
        <dbReference type="SAM" id="MobiDB-lite"/>
    </source>
</evidence>